<evidence type="ECO:0000256" key="1">
    <source>
        <dbReference type="SAM" id="Phobius"/>
    </source>
</evidence>
<name>A0A810KWN8_9ACTN</name>
<gene>
    <name evidence="2" type="ORF">Asera_08540</name>
</gene>
<keyword evidence="1" id="KW-0472">Membrane</keyword>
<keyword evidence="1" id="KW-1133">Transmembrane helix</keyword>
<dbReference type="EMBL" id="AP023354">
    <property type="protein sequence ID" value="BCJ26746.1"/>
    <property type="molecule type" value="Genomic_DNA"/>
</dbReference>
<dbReference type="RefSeq" id="WP_030448366.1">
    <property type="nucleotide sequence ID" value="NZ_AP023354.1"/>
</dbReference>
<protein>
    <recommendedName>
        <fullName evidence="4">LPXTG-motif cell wall-anchored protein</fullName>
    </recommendedName>
</protein>
<keyword evidence="3" id="KW-1185">Reference proteome</keyword>
<dbReference type="KEGG" id="aser:Asera_08540"/>
<proteinExistence type="predicted"/>
<organism evidence="2 3">
    <name type="scientific">Actinocatenispora sera</name>
    <dbReference type="NCBI Taxonomy" id="390989"/>
    <lineage>
        <taxon>Bacteria</taxon>
        <taxon>Bacillati</taxon>
        <taxon>Actinomycetota</taxon>
        <taxon>Actinomycetes</taxon>
        <taxon>Micromonosporales</taxon>
        <taxon>Micromonosporaceae</taxon>
        <taxon>Actinocatenispora</taxon>
    </lineage>
</organism>
<feature type="transmembrane region" description="Helical" evidence="1">
    <location>
        <begin position="7"/>
        <end position="27"/>
    </location>
</feature>
<evidence type="ECO:0000313" key="2">
    <source>
        <dbReference type="EMBL" id="BCJ26746.1"/>
    </source>
</evidence>
<reference evidence="2" key="1">
    <citation type="submission" date="2020-08" db="EMBL/GenBank/DDBJ databases">
        <title>Whole genome shotgun sequence of Actinocatenispora sera NBRC 101916.</title>
        <authorList>
            <person name="Komaki H."/>
            <person name="Tamura T."/>
        </authorList>
    </citation>
    <scope>NUCLEOTIDE SEQUENCE</scope>
    <source>
        <strain evidence="2">NBRC 101916</strain>
    </source>
</reference>
<feature type="transmembrane region" description="Helical" evidence="1">
    <location>
        <begin position="71"/>
        <end position="90"/>
    </location>
</feature>
<keyword evidence="1" id="KW-0812">Transmembrane</keyword>
<evidence type="ECO:0000313" key="3">
    <source>
        <dbReference type="Proteomes" id="UP000680750"/>
    </source>
</evidence>
<dbReference type="AlphaFoldDB" id="A0A810KWN8"/>
<feature type="transmembrane region" description="Helical" evidence="1">
    <location>
        <begin position="39"/>
        <end position="64"/>
    </location>
</feature>
<accession>A0A810KWN8</accession>
<feature type="transmembrane region" description="Helical" evidence="1">
    <location>
        <begin position="102"/>
        <end position="124"/>
    </location>
</feature>
<sequence length="129" mass="13521">MALSTRVFRLVGVAFAIAAAAMLPWLAVLSRTLPTSTRAHHWSLAWVGFDVLLALGLATTGVLAWRRHRGVVVTATATATMLVVDAWFDVLTSAPGGDLDQALLLAGCCELPVAAGCLALGVAATRRLR</sequence>
<dbReference type="Proteomes" id="UP000680750">
    <property type="component" value="Chromosome"/>
</dbReference>
<evidence type="ECO:0008006" key="4">
    <source>
        <dbReference type="Google" id="ProtNLM"/>
    </source>
</evidence>